<evidence type="ECO:0000313" key="1">
    <source>
        <dbReference type="EMBL" id="KZM28282.1"/>
    </source>
</evidence>
<evidence type="ECO:0000313" key="2">
    <source>
        <dbReference type="Proteomes" id="UP000076837"/>
    </source>
</evidence>
<proteinExistence type="predicted"/>
<gene>
    <name evidence="1" type="ORF">ST47_g572</name>
</gene>
<comment type="caution">
    <text evidence="1">The sequence shown here is derived from an EMBL/GenBank/DDBJ whole genome shotgun (WGS) entry which is preliminary data.</text>
</comment>
<accession>A0A163M097</accession>
<dbReference type="Proteomes" id="UP000076837">
    <property type="component" value="Unassembled WGS sequence"/>
</dbReference>
<keyword evidence="2" id="KW-1185">Reference proteome</keyword>
<dbReference type="STRING" id="5454.A0A163M097"/>
<dbReference type="AlphaFoldDB" id="A0A163M097"/>
<protein>
    <submittedName>
        <fullName evidence="1">Uncharacterized protein</fullName>
    </submittedName>
</protein>
<organism evidence="1 2">
    <name type="scientific">Didymella rabiei</name>
    <name type="common">Chickpea ascochyta blight fungus</name>
    <name type="synonym">Mycosphaerella rabiei</name>
    <dbReference type="NCBI Taxonomy" id="5454"/>
    <lineage>
        <taxon>Eukaryota</taxon>
        <taxon>Fungi</taxon>
        <taxon>Dikarya</taxon>
        <taxon>Ascomycota</taxon>
        <taxon>Pezizomycotina</taxon>
        <taxon>Dothideomycetes</taxon>
        <taxon>Pleosporomycetidae</taxon>
        <taxon>Pleosporales</taxon>
        <taxon>Pleosporineae</taxon>
        <taxon>Didymellaceae</taxon>
        <taxon>Ascochyta</taxon>
    </lineage>
</organism>
<sequence>MPPSPPSPHPESQYFSLNPQRCFFPLRTTSSISQDLRLGPTNSACTCLHFCKYTAPNTEAEFERKSLSVASHSATLASQTILACCQAAFSSACTDGSALTQYHTHPVQMAINWKESDAKDRLLAAVIAASTHLNMNEVARLFGQGATYDAVECQLRKVKKLAAKLKVEAAGRPSAAVVPSRSKYKTIESPAKTPVKTGRVAKAMKATDRKTKVKLELLEDEVDAVLDSTASEELEESV</sequence>
<reference evidence="1 2" key="1">
    <citation type="journal article" date="2016" name="Sci. Rep.">
        <title>Draft genome sequencing and secretome analysis of fungal phytopathogen Ascochyta rabiei provides insight into the necrotrophic effector repertoire.</title>
        <authorList>
            <person name="Verma S."/>
            <person name="Gazara R.K."/>
            <person name="Nizam S."/>
            <person name="Parween S."/>
            <person name="Chattopadhyay D."/>
            <person name="Verma P.K."/>
        </authorList>
    </citation>
    <scope>NUCLEOTIDE SEQUENCE [LARGE SCALE GENOMIC DNA]</scope>
    <source>
        <strain evidence="1 2">ArDII</strain>
    </source>
</reference>
<dbReference type="EMBL" id="JYNV01000025">
    <property type="protein sequence ID" value="KZM28282.1"/>
    <property type="molecule type" value="Genomic_DNA"/>
</dbReference>
<name>A0A163M097_DIDRA</name>